<dbReference type="PROSITE" id="PS50113">
    <property type="entry name" value="PAC"/>
    <property type="match status" value="1"/>
</dbReference>
<reference evidence="4" key="1">
    <citation type="submission" date="2022-10" db="EMBL/GenBank/DDBJ databases">
        <title>The WGS of Solirubrobacter sp. CPCC 204708.</title>
        <authorList>
            <person name="Jiang Z."/>
        </authorList>
    </citation>
    <scope>NUCLEOTIDE SEQUENCE</scope>
    <source>
        <strain evidence="4">CPCC 204708</strain>
    </source>
</reference>
<dbReference type="PROSITE" id="PS51746">
    <property type="entry name" value="PPM_2"/>
    <property type="match status" value="1"/>
</dbReference>
<proteinExistence type="predicted"/>
<dbReference type="Proteomes" id="UP001147700">
    <property type="component" value="Unassembled WGS sequence"/>
</dbReference>
<protein>
    <submittedName>
        <fullName evidence="4">SpoIIE family protein phosphatase</fullName>
    </submittedName>
</protein>
<dbReference type="InterPro" id="IPR013656">
    <property type="entry name" value="PAS_4"/>
</dbReference>
<evidence type="ECO:0000256" key="1">
    <source>
        <dbReference type="ARBA" id="ARBA00022801"/>
    </source>
</evidence>
<gene>
    <name evidence="4" type="ORF">OJ962_26120</name>
</gene>
<evidence type="ECO:0000259" key="2">
    <source>
        <dbReference type="PROSITE" id="PS50113"/>
    </source>
</evidence>
<dbReference type="Gene3D" id="3.30.450.20">
    <property type="entry name" value="PAS domain"/>
    <property type="match status" value="1"/>
</dbReference>
<dbReference type="SMART" id="SM00331">
    <property type="entry name" value="PP2C_SIG"/>
    <property type="match status" value="1"/>
</dbReference>
<name>A0ABT4RR02_9ACTN</name>
<dbReference type="Gene3D" id="3.60.40.10">
    <property type="entry name" value="PPM-type phosphatase domain"/>
    <property type="match status" value="1"/>
</dbReference>
<evidence type="ECO:0000313" key="5">
    <source>
        <dbReference type="Proteomes" id="UP001147700"/>
    </source>
</evidence>
<sequence length="595" mass="62801">MEPTLTAVVDVEPLLDVMPVPLVALEPVTGRVLHVNAAAGGEYPREPALRVAGGESLSNVQFDWDTGARLRTVLVSGTMVTLAGSRQVALLSFEDVTELETGRRRASVQADELEVMLDGIADAVTVQSPDFKLVYANRAATRLYDIPHGSDLAAFSTEEYLRDYDVVDEAGHPLDLARMPGRLALSGLDPEPVTIRSVDRRTGVVQWARIKATAVRDPDGGVRLAINVIEDITELKRSEEAQRFLAEASRRLASASLDYELTLTAVAEMAVPELADTCSVVLADAESAPADVLEVLATGVAALAATRVVVPMLTGGRVLGAITVERAMPYDAQDVLVVEDFALRAGAAVENARLYRAASEIARALQTSLLPPVLPEIPGAQLAAAYLPAGQGLEVGGDFYDVFSTGDGHWFLVIGDVCGKGAEAAALTALARYTLRSAAARLRSPAAILRWVDEAMRAQAGTGGRFCTIACVHVDLAAGVGTVACGGHPLPVVRRSDGRVELFGEPGTLLGLLPDLELPETSTQLRPGDALVLYTDGLTEARAPLHTWDEEELLAAVRSAPMNGPVGVVDSLVAGALGDRAAPRDDLAVLVLKLS</sequence>
<comment type="caution">
    <text evidence="4">The sequence shown here is derived from an EMBL/GenBank/DDBJ whole genome shotgun (WGS) entry which is preliminary data.</text>
</comment>
<feature type="domain" description="PAC" evidence="2">
    <location>
        <begin position="191"/>
        <end position="244"/>
    </location>
</feature>
<dbReference type="InterPro" id="IPR036457">
    <property type="entry name" value="PPM-type-like_dom_sf"/>
</dbReference>
<evidence type="ECO:0000259" key="3">
    <source>
        <dbReference type="PROSITE" id="PS51746"/>
    </source>
</evidence>
<organism evidence="4 5">
    <name type="scientific">Solirubrobacter deserti</name>
    <dbReference type="NCBI Taxonomy" id="2282478"/>
    <lineage>
        <taxon>Bacteria</taxon>
        <taxon>Bacillati</taxon>
        <taxon>Actinomycetota</taxon>
        <taxon>Thermoleophilia</taxon>
        <taxon>Solirubrobacterales</taxon>
        <taxon>Solirubrobacteraceae</taxon>
        <taxon>Solirubrobacter</taxon>
    </lineage>
</organism>
<keyword evidence="1" id="KW-0378">Hydrolase</keyword>
<dbReference type="NCBIfam" id="TIGR00229">
    <property type="entry name" value="sensory_box"/>
    <property type="match status" value="1"/>
</dbReference>
<dbReference type="InterPro" id="IPR000700">
    <property type="entry name" value="PAS-assoc_C"/>
</dbReference>
<feature type="domain" description="PPM-type phosphatase" evidence="3">
    <location>
        <begin position="381"/>
        <end position="594"/>
    </location>
</feature>
<keyword evidence="5" id="KW-1185">Reference proteome</keyword>
<dbReference type="InterPro" id="IPR035965">
    <property type="entry name" value="PAS-like_dom_sf"/>
</dbReference>
<dbReference type="PANTHER" id="PTHR43156:SF2">
    <property type="entry name" value="STAGE II SPORULATION PROTEIN E"/>
    <property type="match status" value="1"/>
</dbReference>
<dbReference type="InterPro" id="IPR001932">
    <property type="entry name" value="PPM-type_phosphatase-like_dom"/>
</dbReference>
<accession>A0ABT4RR02</accession>
<dbReference type="EMBL" id="JAPCID010000048">
    <property type="protein sequence ID" value="MDA0141000.1"/>
    <property type="molecule type" value="Genomic_DNA"/>
</dbReference>
<dbReference type="SUPFAM" id="SSF55785">
    <property type="entry name" value="PYP-like sensor domain (PAS domain)"/>
    <property type="match status" value="1"/>
</dbReference>
<dbReference type="InterPro" id="IPR029016">
    <property type="entry name" value="GAF-like_dom_sf"/>
</dbReference>
<dbReference type="InterPro" id="IPR000014">
    <property type="entry name" value="PAS"/>
</dbReference>
<dbReference type="Gene3D" id="3.30.450.40">
    <property type="match status" value="1"/>
</dbReference>
<dbReference type="SUPFAM" id="SSF55781">
    <property type="entry name" value="GAF domain-like"/>
    <property type="match status" value="1"/>
</dbReference>
<dbReference type="Pfam" id="PF08448">
    <property type="entry name" value="PAS_4"/>
    <property type="match status" value="1"/>
</dbReference>
<dbReference type="RefSeq" id="WP_202957698.1">
    <property type="nucleotide sequence ID" value="NZ_JAPCID010000048.1"/>
</dbReference>
<dbReference type="PANTHER" id="PTHR43156">
    <property type="entry name" value="STAGE II SPORULATION PROTEIN E-RELATED"/>
    <property type="match status" value="1"/>
</dbReference>
<dbReference type="InterPro" id="IPR052016">
    <property type="entry name" value="Bact_Sigma-Reg"/>
</dbReference>
<dbReference type="SUPFAM" id="SSF81606">
    <property type="entry name" value="PP2C-like"/>
    <property type="match status" value="1"/>
</dbReference>
<dbReference type="Pfam" id="PF07228">
    <property type="entry name" value="SpoIIE"/>
    <property type="match status" value="1"/>
</dbReference>
<evidence type="ECO:0000313" key="4">
    <source>
        <dbReference type="EMBL" id="MDA0141000.1"/>
    </source>
</evidence>
<dbReference type="CDD" id="cd00130">
    <property type="entry name" value="PAS"/>
    <property type="match status" value="1"/>
</dbReference>